<keyword evidence="10" id="KW-0732">Signal</keyword>
<dbReference type="PROSITE" id="PS52015">
    <property type="entry name" value="TONB_CTD"/>
    <property type="match status" value="1"/>
</dbReference>
<dbReference type="GO" id="GO:0098797">
    <property type="term" value="C:plasma membrane protein complex"/>
    <property type="evidence" value="ECO:0007669"/>
    <property type="project" value="TreeGrafter"/>
</dbReference>
<dbReference type="InterPro" id="IPR006260">
    <property type="entry name" value="TonB/TolA_C"/>
</dbReference>
<evidence type="ECO:0000256" key="9">
    <source>
        <dbReference type="ARBA" id="ARBA00023136"/>
    </source>
</evidence>
<dbReference type="Pfam" id="PF03544">
    <property type="entry name" value="TonB_C"/>
    <property type="match status" value="1"/>
</dbReference>
<comment type="caution">
    <text evidence="12">The sequence shown here is derived from an EMBL/GenBank/DDBJ whole genome shotgun (WGS) entry which is preliminary data.</text>
</comment>
<protein>
    <submittedName>
        <fullName evidence="12">TonB family protein</fullName>
    </submittedName>
</protein>
<evidence type="ECO:0000313" key="13">
    <source>
        <dbReference type="Proteomes" id="UP000479335"/>
    </source>
</evidence>
<evidence type="ECO:0000256" key="6">
    <source>
        <dbReference type="ARBA" id="ARBA00022692"/>
    </source>
</evidence>
<dbReference type="Gene3D" id="3.30.1150.10">
    <property type="match status" value="1"/>
</dbReference>
<dbReference type="GO" id="GO:0031992">
    <property type="term" value="F:energy transducer activity"/>
    <property type="evidence" value="ECO:0007669"/>
    <property type="project" value="TreeGrafter"/>
</dbReference>
<feature type="signal peptide" evidence="10">
    <location>
        <begin position="1"/>
        <end position="27"/>
    </location>
</feature>
<keyword evidence="7" id="KW-0653">Protein transport</keyword>
<keyword evidence="4" id="KW-1003">Cell membrane</keyword>
<reference evidence="12 13" key="1">
    <citation type="submission" date="2019-12" db="EMBL/GenBank/DDBJ databases">
        <title>Novel species isolated from a subtropical stream in China.</title>
        <authorList>
            <person name="Lu H."/>
        </authorList>
    </citation>
    <scope>NUCLEOTIDE SEQUENCE [LARGE SCALE GENOMIC DNA]</scope>
    <source>
        <strain evidence="12 13">FT135W</strain>
    </source>
</reference>
<evidence type="ECO:0000256" key="8">
    <source>
        <dbReference type="ARBA" id="ARBA00022989"/>
    </source>
</evidence>
<organism evidence="12 13">
    <name type="scientific">Duganella flavida</name>
    <dbReference type="NCBI Taxonomy" id="2692175"/>
    <lineage>
        <taxon>Bacteria</taxon>
        <taxon>Pseudomonadati</taxon>
        <taxon>Pseudomonadota</taxon>
        <taxon>Betaproteobacteria</taxon>
        <taxon>Burkholderiales</taxon>
        <taxon>Oxalobacteraceae</taxon>
        <taxon>Telluria group</taxon>
        <taxon>Duganella</taxon>
    </lineage>
</organism>
<dbReference type="EMBL" id="WWCN01000009">
    <property type="protein sequence ID" value="MYM24205.1"/>
    <property type="molecule type" value="Genomic_DNA"/>
</dbReference>
<proteinExistence type="inferred from homology"/>
<dbReference type="RefSeq" id="WP_161007673.1">
    <property type="nucleotide sequence ID" value="NZ_WWCN01000009.1"/>
</dbReference>
<feature type="chain" id="PRO_5027049545" evidence="10">
    <location>
        <begin position="28"/>
        <end position="218"/>
    </location>
</feature>
<evidence type="ECO:0000256" key="4">
    <source>
        <dbReference type="ARBA" id="ARBA00022475"/>
    </source>
</evidence>
<dbReference type="PANTHER" id="PTHR33446">
    <property type="entry name" value="PROTEIN TONB-RELATED"/>
    <property type="match status" value="1"/>
</dbReference>
<keyword evidence="9" id="KW-0472">Membrane</keyword>
<dbReference type="InterPro" id="IPR037682">
    <property type="entry name" value="TonB_C"/>
</dbReference>
<dbReference type="GO" id="GO:0055085">
    <property type="term" value="P:transmembrane transport"/>
    <property type="evidence" value="ECO:0007669"/>
    <property type="project" value="InterPro"/>
</dbReference>
<feature type="domain" description="TonB C-terminal" evidence="11">
    <location>
        <begin position="33"/>
        <end position="128"/>
    </location>
</feature>
<evidence type="ECO:0000256" key="2">
    <source>
        <dbReference type="ARBA" id="ARBA00006555"/>
    </source>
</evidence>
<keyword evidence="3" id="KW-0813">Transport</keyword>
<dbReference type="NCBIfam" id="TIGR01352">
    <property type="entry name" value="tonB_Cterm"/>
    <property type="match status" value="1"/>
</dbReference>
<comment type="similarity">
    <text evidence="2">Belongs to the TonB family.</text>
</comment>
<evidence type="ECO:0000256" key="5">
    <source>
        <dbReference type="ARBA" id="ARBA00022519"/>
    </source>
</evidence>
<evidence type="ECO:0000259" key="11">
    <source>
        <dbReference type="PROSITE" id="PS52015"/>
    </source>
</evidence>
<keyword evidence="8" id="KW-1133">Transmembrane helix</keyword>
<accession>A0A6L8KAZ9</accession>
<keyword evidence="6" id="KW-0812">Transmembrane</keyword>
<dbReference type="SUPFAM" id="SSF74653">
    <property type="entry name" value="TolA/TonB C-terminal domain"/>
    <property type="match status" value="1"/>
</dbReference>
<keyword evidence="5" id="KW-0997">Cell inner membrane</keyword>
<evidence type="ECO:0000256" key="3">
    <source>
        <dbReference type="ARBA" id="ARBA00022448"/>
    </source>
</evidence>
<comment type="subcellular location">
    <subcellularLocation>
        <location evidence="1">Cell inner membrane</location>
        <topology evidence="1">Single-pass membrane protein</topology>
        <orientation evidence="1">Periplasmic side</orientation>
    </subcellularLocation>
</comment>
<evidence type="ECO:0000256" key="1">
    <source>
        <dbReference type="ARBA" id="ARBA00004383"/>
    </source>
</evidence>
<name>A0A6L8KAZ9_9BURK</name>
<dbReference type="Proteomes" id="UP000479335">
    <property type="component" value="Unassembled WGS sequence"/>
</dbReference>
<dbReference type="AlphaFoldDB" id="A0A6L8KAZ9"/>
<evidence type="ECO:0000313" key="12">
    <source>
        <dbReference type="EMBL" id="MYM24205.1"/>
    </source>
</evidence>
<evidence type="ECO:0000256" key="7">
    <source>
        <dbReference type="ARBA" id="ARBA00022927"/>
    </source>
</evidence>
<evidence type="ECO:0000256" key="10">
    <source>
        <dbReference type="SAM" id="SignalP"/>
    </source>
</evidence>
<dbReference type="InterPro" id="IPR051045">
    <property type="entry name" value="TonB-dependent_transducer"/>
</dbReference>
<keyword evidence="13" id="KW-1185">Reference proteome</keyword>
<dbReference type="GO" id="GO:0015031">
    <property type="term" value="P:protein transport"/>
    <property type="evidence" value="ECO:0007669"/>
    <property type="project" value="UniProtKB-KW"/>
</dbReference>
<dbReference type="PANTHER" id="PTHR33446:SF11">
    <property type="entry name" value="TONB3"/>
    <property type="match status" value="1"/>
</dbReference>
<gene>
    <name evidence="12" type="ORF">GTP46_16280</name>
</gene>
<sequence>MKKKLLALAAVALIFAALNLVPRSAQSGPQRAPLQALVGDASCVQPQWPAEARRYEIEGATTLRFEIGMDGAVQNAAITRSSGWQILDEAALHSIAQCRFQPKLPAARDGTVFPLQYVWKFDDAPAAHPLLVAGSCQPSERFAAFREADPRPSGKDGILLRFLLTPEGVPARIVAEAAGQPPELAQQAAAYLQSCRFAYDPNNKAEHTDTAFGRVVLR</sequence>